<organism evidence="2 3">
    <name type="scientific">Schizothecium vesticola</name>
    <dbReference type="NCBI Taxonomy" id="314040"/>
    <lineage>
        <taxon>Eukaryota</taxon>
        <taxon>Fungi</taxon>
        <taxon>Dikarya</taxon>
        <taxon>Ascomycota</taxon>
        <taxon>Pezizomycotina</taxon>
        <taxon>Sordariomycetes</taxon>
        <taxon>Sordariomycetidae</taxon>
        <taxon>Sordariales</taxon>
        <taxon>Schizotheciaceae</taxon>
        <taxon>Schizothecium</taxon>
    </lineage>
</organism>
<gene>
    <name evidence="2" type="ORF">B0T18DRAFT_97873</name>
</gene>
<accession>A0AA40F0U0</accession>
<dbReference type="Proteomes" id="UP001172155">
    <property type="component" value="Unassembled WGS sequence"/>
</dbReference>
<keyword evidence="3" id="KW-1185">Reference proteome</keyword>
<feature type="chain" id="PRO_5041315233" description="Ecp2 effector protein domain-containing protein" evidence="1">
    <location>
        <begin position="21"/>
        <end position="202"/>
    </location>
</feature>
<dbReference type="AlphaFoldDB" id="A0AA40F0U0"/>
<evidence type="ECO:0000256" key="1">
    <source>
        <dbReference type="SAM" id="SignalP"/>
    </source>
</evidence>
<feature type="signal peptide" evidence="1">
    <location>
        <begin position="1"/>
        <end position="20"/>
    </location>
</feature>
<protein>
    <recommendedName>
        <fullName evidence="4">Ecp2 effector protein domain-containing protein</fullName>
    </recommendedName>
</protein>
<comment type="caution">
    <text evidence="2">The sequence shown here is derived from an EMBL/GenBank/DDBJ whole genome shotgun (WGS) entry which is preliminary data.</text>
</comment>
<evidence type="ECO:0000313" key="2">
    <source>
        <dbReference type="EMBL" id="KAK0749103.1"/>
    </source>
</evidence>
<reference evidence="2" key="1">
    <citation type="submission" date="2023-06" db="EMBL/GenBank/DDBJ databases">
        <title>Genome-scale phylogeny and comparative genomics of the fungal order Sordariales.</title>
        <authorList>
            <consortium name="Lawrence Berkeley National Laboratory"/>
            <person name="Hensen N."/>
            <person name="Bonometti L."/>
            <person name="Westerberg I."/>
            <person name="Brannstrom I.O."/>
            <person name="Guillou S."/>
            <person name="Cros-Aarteil S."/>
            <person name="Calhoun S."/>
            <person name="Haridas S."/>
            <person name="Kuo A."/>
            <person name="Mondo S."/>
            <person name="Pangilinan J."/>
            <person name="Riley R."/>
            <person name="LaButti K."/>
            <person name="Andreopoulos B."/>
            <person name="Lipzen A."/>
            <person name="Chen C."/>
            <person name="Yanf M."/>
            <person name="Daum C."/>
            <person name="Ng V."/>
            <person name="Clum A."/>
            <person name="Steindorff A."/>
            <person name="Ohm R."/>
            <person name="Martin F."/>
            <person name="Silar P."/>
            <person name="Natvig D."/>
            <person name="Lalanne C."/>
            <person name="Gautier V."/>
            <person name="Ament-velasquez S.L."/>
            <person name="Kruys A."/>
            <person name="Hutchinson M.I."/>
            <person name="Powell A.J."/>
            <person name="Barry K."/>
            <person name="Miller A.N."/>
            <person name="Grigoriev I.V."/>
            <person name="Debuchy R."/>
            <person name="Gladieux P."/>
            <person name="Thoren M.H."/>
            <person name="Johannesson H."/>
        </authorList>
    </citation>
    <scope>NUCLEOTIDE SEQUENCE</scope>
    <source>
        <strain evidence="2">SMH3187-1</strain>
    </source>
</reference>
<dbReference type="EMBL" id="JAUKUD010000003">
    <property type="protein sequence ID" value="KAK0749103.1"/>
    <property type="molecule type" value="Genomic_DNA"/>
</dbReference>
<sequence length="202" mass="22226">MLPKLLALTAAALISPSVLALVPAPPRNPLLPTRADIETPALKLEPSAGVHFLDCQPREDAVLNARQTGAPEPSWLSILIYCANSTDCLDSSHVPLPSDVCVKRTSTTPRDWNHWENSNDWQYCQFAERGWFSWVISRFGRLFPAGEECGYAEDNEKYPFDGFRGDELQGAGPETHICSRLYYFTAAQGEAEVSVNPISGGS</sequence>
<name>A0AA40F0U0_9PEZI</name>
<proteinExistence type="predicted"/>
<evidence type="ECO:0008006" key="4">
    <source>
        <dbReference type="Google" id="ProtNLM"/>
    </source>
</evidence>
<evidence type="ECO:0000313" key="3">
    <source>
        <dbReference type="Proteomes" id="UP001172155"/>
    </source>
</evidence>
<keyword evidence="1" id="KW-0732">Signal</keyword>